<dbReference type="InterPro" id="IPR013154">
    <property type="entry name" value="ADH-like_N"/>
</dbReference>
<evidence type="ECO:0000313" key="3">
    <source>
        <dbReference type="Proteomes" id="UP001146351"/>
    </source>
</evidence>
<accession>A0A9W9LRH5</accession>
<dbReference type="AlphaFoldDB" id="A0A9W9LRH5"/>
<comment type="caution">
    <text evidence="2">The sequence shown here is derived from an EMBL/GenBank/DDBJ whole genome shotgun (WGS) entry which is preliminary data.</text>
</comment>
<proteinExistence type="predicted"/>
<dbReference type="SUPFAM" id="SSF50129">
    <property type="entry name" value="GroES-like"/>
    <property type="match status" value="1"/>
</dbReference>
<dbReference type="Pfam" id="PF08240">
    <property type="entry name" value="ADH_N"/>
    <property type="match status" value="1"/>
</dbReference>
<dbReference type="GO" id="GO:0005739">
    <property type="term" value="C:mitochondrion"/>
    <property type="evidence" value="ECO:0007669"/>
    <property type="project" value="TreeGrafter"/>
</dbReference>
<organism evidence="2 3">
    <name type="scientific">Penicillium capsulatum</name>
    <dbReference type="NCBI Taxonomy" id="69766"/>
    <lineage>
        <taxon>Eukaryota</taxon>
        <taxon>Fungi</taxon>
        <taxon>Dikarya</taxon>
        <taxon>Ascomycota</taxon>
        <taxon>Pezizomycotina</taxon>
        <taxon>Eurotiomycetes</taxon>
        <taxon>Eurotiomycetidae</taxon>
        <taxon>Eurotiales</taxon>
        <taxon>Aspergillaceae</taxon>
        <taxon>Penicillium</taxon>
    </lineage>
</organism>
<dbReference type="InterPro" id="IPR011032">
    <property type="entry name" value="GroES-like_sf"/>
</dbReference>
<dbReference type="InterPro" id="IPR050700">
    <property type="entry name" value="YIM1/Zinc_Alcohol_DH_Fams"/>
</dbReference>
<gene>
    <name evidence="2" type="ORF">N7492_005942</name>
</gene>
<dbReference type="CDD" id="cd08267">
    <property type="entry name" value="MDR1"/>
    <property type="match status" value="1"/>
</dbReference>
<protein>
    <submittedName>
        <fullName evidence="2">Polyketide synthase enoylreductase</fullName>
    </submittedName>
</protein>
<reference evidence="2" key="1">
    <citation type="submission" date="2022-11" db="EMBL/GenBank/DDBJ databases">
        <authorList>
            <person name="Petersen C."/>
        </authorList>
    </citation>
    <scope>NUCLEOTIDE SEQUENCE</scope>
    <source>
        <strain evidence="2">IBT 21917</strain>
    </source>
</reference>
<dbReference type="EMBL" id="JAPQKO010000003">
    <property type="protein sequence ID" value="KAJ5173349.1"/>
    <property type="molecule type" value="Genomic_DNA"/>
</dbReference>
<dbReference type="GO" id="GO:0016491">
    <property type="term" value="F:oxidoreductase activity"/>
    <property type="evidence" value="ECO:0007669"/>
    <property type="project" value="InterPro"/>
</dbReference>
<dbReference type="Gene3D" id="3.40.50.720">
    <property type="entry name" value="NAD(P)-binding Rossmann-like Domain"/>
    <property type="match status" value="1"/>
</dbReference>
<dbReference type="Pfam" id="PF13602">
    <property type="entry name" value="ADH_zinc_N_2"/>
    <property type="match status" value="1"/>
</dbReference>
<evidence type="ECO:0000313" key="2">
    <source>
        <dbReference type="EMBL" id="KAJ5173349.1"/>
    </source>
</evidence>
<dbReference type="Proteomes" id="UP001146351">
    <property type="component" value="Unassembled WGS sequence"/>
</dbReference>
<dbReference type="InterPro" id="IPR036291">
    <property type="entry name" value="NAD(P)-bd_dom_sf"/>
</dbReference>
<dbReference type="OrthoDB" id="201656at2759"/>
<dbReference type="Gene3D" id="3.90.180.10">
    <property type="entry name" value="Medium-chain alcohol dehydrogenases, catalytic domain"/>
    <property type="match status" value="1"/>
</dbReference>
<dbReference type="PANTHER" id="PTHR11695">
    <property type="entry name" value="ALCOHOL DEHYDROGENASE RELATED"/>
    <property type="match status" value="1"/>
</dbReference>
<feature type="domain" description="Enoyl reductase (ER)" evidence="1">
    <location>
        <begin position="20"/>
        <end position="332"/>
    </location>
</feature>
<dbReference type="SMART" id="SM00829">
    <property type="entry name" value="PKS_ER"/>
    <property type="match status" value="1"/>
</dbReference>
<keyword evidence="3" id="KW-1185">Reference proteome</keyword>
<dbReference type="SUPFAM" id="SSF51735">
    <property type="entry name" value="NAD(P)-binding Rossmann-fold domains"/>
    <property type="match status" value="1"/>
</dbReference>
<reference evidence="2" key="2">
    <citation type="journal article" date="2023" name="IMA Fungus">
        <title>Comparative genomic study of the Penicillium genus elucidates a diverse pangenome and 15 lateral gene transfer events.</title>
        <authorList>
            <person name="Petersen C."/>
            <person name="Sorensen T."/>
            <person name="Nielsen M.R."/>
            <person name="Sondergaard T.E."/>
            <person name="Sorensen J.L."/>
            <person name="Fitzpatrick D.A."/>
            <person name="Frisvad J.C."/>
            <person name="Nielsen K.L."/>
        </authorList>
    </citation>
    <scope>NUCLEOTIDE SEQUENCE</scope>
    <source>
        <strain evidence="2">IBT 21917</strain>
    </source>
</reference>
<dbReference type="PANTHER" id="PTHR11695:SF294">
    <property type="entry name" value="RETICULON-4-INTERACTING PROTEIN 1, MITOCHONDRIAL"/>
    <property type="match status" value="1"/>
</dbReference>
<evidence type="ECO:0000259" key="1">
    <source>
        <dbReference type="SMART" id="SM00829"/>
    </source>
</evidence>
<name>A0A9W9LRH5_9EURO</name>
<dbReference type="InterPro" id="IPR020843">
    <property type="entry name" value="ER"/>
</dbReference>
<sequence>MTTVIPTHMKAWLYSGTNGGLEKNMRLESTRAPPPPRANEILVQVLSAATNPADIKVPEMGPHARWVIGMPATPGMDFCGRVAATGARATRFSVGQLVHGSQSRPTKYGSLGEYLLIAADLVAAVPDGVAIDHAASLGIAGQTAYQVLNGYVKAHDRVLINGGSGGCGMFAIQIAKDMGCHVTVTCSTKNIEFCRGLGADEVVDYTAEQDLVATLCDRGIVFDHILDHIGLPSELYFQCHHFLRPGGIFVQVGASALSTFVGRVAWPSFLGGGKRKYWIFMFNNNGEHAARLSELVQKGAVKVQLDSVYEFADAVKAFEKQRSGRSRGKIVVHVADP</sequence>